<keyword evidence="5" id="KW-1185">Reference proteome</keyword>
<dbReference type="InterPro" id="IPR042099">
    <property type="entry name" value="ANL_N_sf"/>
</dbReference>
<dbReference type="GO" id="GO:0031177">
    <property type="term" value="F:phosphopantetheine binding"/>
    <property type="evidence" value="ECO:0007669"/>
    <property type="project" value="InterPro"/>
</dbReference>
<dbReference type="Gene3D" id="1.10.1200.10">
    <property type="entry name" value="ACP-like"/>
    <property type="match status" value="1"/>
</dbReference>
<accession>A0A9Q8UVV2</accession>
<protein>
    <submittedName>
        <fullName evidence="4">Adenylate-forming reductase cicB</fullName>
    </submittedName>
</protein>
<dbReference type="SUPFAM" id="SSF47336">
    <property type="entry name" value="ACP-like"/>
    <property type="match status" value="1"/>
</dbReference>
<dbReference type="PANTHER" id="PTHR43439">
    <property type="entry name" value="PHENYLACETATE-COENZYME A LIGASE"/>
    <property type="match status" value="1"/>
</dbReference>
<dbReference type="InterPro" id="IPR036291">
    <property type="entry name" value="NAD(P)-bd_dom_sf"/>
</dbReference>
<keyword evidence="2" id="KW-0597">Phosphoprotein</keyword>
<reference evidence="4" key="2">
    <citation type="journal article" date="2022" name="Microb. Genom.">
        <title>A chromosome-scale genome assembly of the tomato pathogen Cladosporium fulvum reveals a compartmentalized genome architecture and the presence of a dispensable chromosome.</title>
        <authorList>
            <person name="Zaccaron A.Z."/>
            <person name="Chen L.H."/>
            <person name="Samaras A."/>
            <person name="Stergiopoulos I."/>
        </authorList>
    </citation>
    <scope>NUCLEOTIDE SEQUENCE</scope>
    <source>
        <strain evidence="4">Race5_Kim</strain>
    </source>
</reference>
<dbReference type="PROSITE" id="PS50075">
    <property type="entry name" value="CARRIER"/>
    <property type="match status" value="1"/>
</dbReference>
<evidence type="ECO:0000259" key="3">
    <source>
        <dbReference type="PROSITE" id="PS50075"/>
    </source>
</evidence>
<dbReference type="Pfam" id="PF23562">
    <property type="entry name" value="AMP-binding_C_3"/>
    <property type="match status" value="1"/>
</dbReference>
<dbReference type="Proteomes" id="UP000756132">
    <property type="component" value="Chromosome 12"/>
</dbReference>
<dbReference type="PROSITE" id="PS00455">
    <property type="entry name" value="AMP_BINDING"/>
    <property type="match status" value="1"/>
</dbReference>
<dbReference type="Gene3D" id="3.40.50.12780">
    <property type="entry name" value="N-terminal domain of ligase-like"/>
    <property type="match status" value="1"/>
</dbReference>
<dbReference type="AlphaFoldDB" id="A0A9Q8UVV2"/>
<dbReference type="InterPro" id="IPR020845">
    <property type="entry name" value="AMP-binding_CS"/>
</dbReference>
<dbReference type="SMART" id="SM00823">
    <property type="entry name" value="PKS_PP"/>
    <property type="match status" value="1"/>
</dbReference>
<dbReference type="Gene3D" id="3.40.50.720">
    <property type="entry name" value="NAD(P)-binding Rossmann-like Domain"/>
    <property type="match status" value="1"/>
</dbReference>
<dbReference type="InterPro" id="IPR036736">
    <property type="entry name" value="ACP-like_sf"/>
</dbReference>
<keyword evidence="1" id="KW-0596">Phosphopantetheine</keyword>
<dbReference type="Pfam" id="PF00501">
    <property type="entry name" value="AMP-binding"/>
    <property type="match status" value="1"/>
</dbReference>
<reference evidence="4" key="1">
    <citation type="submission" date="2021-12" db="EMBL/GenBank/DDBJ databases">
        <authorList>
            <person name="Zaccaron A."/>
            <person name="Stergiopoulos I."/>
        </authorList>
    </citation>
    <scope>NUCLEOTIDE SEQUENCE</scope>
    <source>
        <strain evidence="4">Race5_Kim</strain>
    </source>
</reference>
<proteinExistence type="predicted"/>
<dbReference type="RefSeq" id="XP_047768719.1">
    <property type="nucleotide sequence ID" value="XM_047913110.1"/>
</dbReference>
<dbReference type="InterPro" id="IPR051414">
    <property type="entry name" value="Adenylate-forming_Reductase"/>
</dbReference>
<evidence type="ECO:0000256" key="2">
    <source>
        <dbReference type="ARBA" id="ARBA00022553"/>
    </source>
</evidence>
<dbReference type="KEGG" id="ffu:CLAFUR5_13962"/>
<name>A0A9Q8UVV2_PASFU</name>
<sequence>MGDMAAATSSDDFHRPVVTLRDPDCPFHSILDLVDFNAKHNPNHTFAIQLTKDVDGGLTEKLVISFRTLKSTILACSNDLAQTVLGGAPEASQPVALLMASHVCLIIYMFALMHRKVPVVLLSARLSPSAIEHLLKATGTSKIIASANLLERVKDAVANHVSFEQFSVHEQESLEALIARDESMSMSSHTSLAQGTPTKHTEHSLILHSSGTTGMPKPIYHTERYLLAFATCHDLPVTPDGPCLSTLPLFHGYGLLPSCLALSVGLTVCLPPKSEIPNAPAMVHYLRLVNAGSLISVPSVLEDMAASDGLKVLKQLAFVAFGGGKLKESAGQALIVGGVPLLNHYGATESGPLAPIFVPGSDYDWHYFRLREDAGIQLQPTGVNDDGRQQFRLSVQPPGWNSIFQIQDELVRAPLSVHQNYAAVGRMDDVLVLANGEKVRPGILEAQVTEHPDVKSAIVFGNDQTEVGLLLQPAHRVDVQEHGRFVDLIWPDIQNANLLMDAHAQVLSKQCVIVVPHDAELPRSDKGSILRREVYTTFEVEISNVYTRLDNSVNKKLAEPLRWENFEDDISTMLHKHCHLRSQPGGLSPDDDLFARGLDSLQAVQLRRRQQASLANSQKMALQAESLPRDFVYRFPSIRKMADAMRGVHHEEFDTEFDQVAMDKLVAQYSTSNRVHIALITGATGGLGSHVVEHLAKSPNIHTVFCLIRPEPECDPKARLLKALSLRGLDLDEVAESKVRVLECDLASQDLGLSGEDYQQVLTSVRWVMHAGWPMDFKLTLASFAPAFQALRNLLSLVDKIGRSGRDATPKFVFISCCALDIGYARAKLVCEAIVEHASTHCSTATVQYIRMGQLCGNSKTGIWNEEEHIPALLKSSLVMGALPEMSGTLSWIPVDQAAEVACDILLDTGSERLCFHVESPIRQSWADMLSIIRRQLGLHKTTAYDQWLAELSQTASTDSPAVKLLPNFQTHFERMACGQVTLDTFAAREVSPALRRVGGVSDVEIGRYVARWRESGFLK</sequence>
<gene>
    <name evidence="4" type="ORF">CLAFUR5_13962</name>
</gene>
<organism evidence="4 5">
    <name type="scientific">Passalora fulva</name>
    <name type="common">Tomato leaf mold</name>
    <name type="synonym">Cladosporium fulvum</name>
    <dbReference type="NCBI Taxonomy" id="5499"/>
    <lineage>
        <taxon>Eukaryota</taxon>
        <taxon>Fungi</taxon>
        <taxon>Dikarya</taxon>
        <taxon>Ascomycota</taxon>
        <taxon>Pezizomycotina</taxon>
        <taxon>Dothideomycetes</taxon>
        <taxon>Dothideomycetidae</taxon>
        <taxon>Mycosphaerellales</taxon>
        <taxon>Mycosphaerellaceae</taxon>
        <taxon>Fulvia</taxon>
    </lineage>
</organism>
<dbReference type="InterPro" id="IPR000873">
    <property type="entry name" value="AMP-dep_synth/lig_dom"/>
</dbReference>
<dbReference type="Pfam" id="PF07993">
    <property type="entry name" value="NAD_binding_4"/>
    <property type="match status" value="2"/>
</dbReference>
<dbReference type="OrthoDB" id="429813at2759"/>
<evidence type="ECO:0000313" key="5">
    <source>
        <dbReference type="Proteomes" id="UP000756132"/>
    </source>
</evidence>
<dbReference type="SUPFAM" id="SSF51735">
    <property type="entry name" value="NAD(P)-binding Rossmann-fold domains"/>
    <property type="match status" value="1"/>
</dbReference>
<feature type="domain" description="Carrier" evidence="3">
    <location>
        <begin position="564"/>
        <end position="649"/>
    </location>
</feature>
<dbReference type="PANTHER" id="PTHR43439:SF2">
    <property type="entry name" value="ENZYME, PUTATIVE (JCVI)-RELATED"/>
    <property type="match status" value="1"/>
</dbReference>
<dbReference type="InterPro" id="IPR009081">
    <property type="entry name" value="PP-bd_ACP"/>
</dbReference>
<evidence type="ECO:0000256" key="1">
    <source>
        <dbReference type="ARBA" id="ARBA00022450"/>
    </source>
</evidence>
<dbReference type="SUPFAM" id="SSF56801">
    <property type="entry name" value="Acetyl-CoA synthetase-like"/>
    <property type="match status" value="1"/>
</dbReference>
<dbReference type="GeneID" id="71993840"/>
<dbReference type="EMBL" id="CP090174">
    <property type="protein sequence ID" value="UJO24353.1"/>
    <property type="molecule type" value="Genomic_DNA"/>
</dbReference>
<dbReference type="InterPro" id="IPR013120">
    <property type="entry name" value="FAR_NAD-bd"/>
</dbReference>
<evidence type="ECO:0000313" key="4">
    <source>
        <dbReference type="EMBL" id="UJO24353.1"/>
    </source>
</evidence>
<dbReference type="InterPro" id="IPR020806">
    <property type="entry name" value="PKS_PP-bd"/>
</dbReference>